<dbReference type="EMBL" id="LAHC01000022">
    <property type="protein sequence ID" value="PHJ98061.1"/>
    <property type="molecule type" value="Genomic_DNA"/>
</dbReference>
<evidence type="ECO:0000313" key="2">
    <source>
        <dbReference type="Proteomes" id="UP000222523"/>
    </source>
</evidence>
<keyword evidence="2" id="KW-1185">Reference proteome</keyword>
<gene>
    <name evidence="1" type="ORF">VF04_10410</name>
</gene>
<reference evidence="1 2" key="1">
    <citation type="submission" date="2015-02" db="EMBL/GenBank/DDBJ databases">
        <title>Nostoc linckia genome annotation.</title>
        <authorList>
            <person name="Zhou Z."/>
        </authorList>
    </citation>
    <scope>NUCLEOTIDE SEQUENCE [LARGE SCALE GENOMIC DNA]</scope>
    <source>
        <strain evidence="2">z7</strain>
    </source>
</reference>
<evidence type="ECO:0000313" key="1">
    <source>
        <dbReference type="EMBL" id="PHJ98061.1"/>
    </source>
</evidence>
<sequence>EIREMGRWGDEGVWGVWGVWGEREFMLPPPSSHTSHTSHTSCLPNAQCPMPNLKTRVLFIREMGRWGDEGVWGVWGVWGEREFMLPPPSSHTSHTSHTSCLPNAQCPMPNLKTRVLFITITKATP</sequence>
<organism evidence="1 2">
    <name type="scientific">Nostoc linckia z7</name>
    <dbReference type="NCBI Taxonomy" id="1628745"/>
    <lineage>
        <taxon>Bacteria</taxon>
        <taxon>Bacillati</taxon>
        <taxon>Cyanobacteriota</taxon>
        <taxon>Cyanophyceae</taxon>
        <taxon>Nostocales</taxon>
        <taxon>Nostocaceae</taxon>
        <taxon>Nostoc</taxon>
    </lineage>
</organism>
<accession>A0ABX4KPM6</accession>
<feature type="non-terminal residue" evidence="1">
    <location>
        <position position="1"/>
    </location>
</feature>
<proteinExistence type="predicted"/>
<dbReference type="Proteomes" id="UP000222523">
    <property type="component" value="Unassembled WGS sequence"/>
</dbReference>
<comment type="caution">
    <text evidence="1">The sequence shown here is derived from an EMBL/GenBank/DDBJ whole genome shotgun (WGS) entry which is preliminary data.</text>
</comment>
<name>A0ABX4KPM6_NOSLI</name>
<protein>
    <submittedName>
        <fullName evidence="1">Uncharacterized protein</fullName>
    </submittedName>
</protein>
<dbReference type="RefSeq" id="WP_099067760.1">
    <property type="nucleotide sequence ID" value="NZ_LAHC01000022.1"/>
</dbReference>